<dbReference type="Pfam" id="PF10602">
    <property type="entry name" value="RPN7"/>
    <property type="match status" value="1"/>
</dbReference>
<dbReference type="InterPro" id="IPR019585">
    <property type="entry name" value="Rpn7/CSN1"/>
</dbReference>
<dbReference type="Pfam" id="PF21154">
    <property type="entry name" value="RPN7_PSMD6_C"/>
    <property type="match status" value="1"/>
</dbReference>
<accession>A0AAV9IZK6</accession>
<comment type="caution">
    <text evidence="3">The sequence shown here is derived from an EMBL/GenBank/DDBJ whole genome shotgun (WGS) entry which is preliminary data.</text>
</comment>
<protein>
    <recommendedName>
        <fullName evidence="2">PCI domain-containing protein</fullName>
    </recommendedName>
</protein>
<dbReference type="SUPFAM" id="SSF46785">
    <property type="entry name" value="Winged helix' DNA-binding domain"/>
    <property type="match status" value="1"/>
</dbReference>
<keyword evidence="4" id="KW-1185">Reference proteome</keyword>
<dbReference type="GO" id="GO:0043161">
    <property type="term" value="P:proteasome-mediated ubiquitin-dependent protein catabolic process"/>
    <property type="evidence" value="ECO:0007669"/>
    <property type="project" value="TreeGrafter"/>
</dbReference>
<evidence type="ECO:0000313" key="3">
    <source>
        <dbReference type="EMBL" id="KAK4537561.1"/>
    </source>
</evidence>
<evidence type="ECO:0000256" key="1">
    <source>
        <dbReference type="ARBA" id="ARBA00022942"/>
    </source>
</evidence>
<dbReference type="PANTHER" id="PTHR14145">
    <property type="entry name" value="26S PROTESOME SUBUNIT 6"/>
    <property type="match status" value="1"/>
</dbReference>
<reference evidence="3 4" key="1">
    <citation type="submission" date="2022-07" db="EMBL/GenBank/DDBJ databases">
        <title>Genome-wide signatures of adaptation to extreme environments.</title>
        <authorList>
            <person name="Cho C.H."/>
            <person name="Yoon H.S."/>
        </authorList>
    </citation>
    <scope>NUCLEOTIDE SEQUENCE [LARGE SCALE GENOMIC DNA]</scope>
    <source>
        <strain evidence="3 4">DBV 063 E5</strain>
    </source>
</reference>
<dbReference type="PANTHER" id="PTHR14145:SF1">
    <property type="entry name" value="26S PROTEASOME NON-ATPASE REGULATORY SUBUNIT 6"/>
    <property type="match status" value="1"/>
</dbReference>
<dbReference type="Gene3D" id="1.25.40.570">
    <property type="match status" value="1"/>
</dbReference>
<proteinExistence type="predicted"/>
<dbReference type="FunFam" id="1.25.40.570:FF:000005">
    <property type="entry name" value="26S proteasome regulatory subunit N7"/>
    <property type="match status" value="1"/>
</dbReference>
<organism evidence="3 4">
    <name type="scientific">Cyanidium caldarium</name>
    <name type="common">Red alga</name>
    <dbReference type="NCBI Taxonomy" id="2771"/>
    <lineage>
        <taxon>Eukaryota</taxon>
        <taxon>Rhodophyta</taxon>
        <taxon>Bangiophyceae</taxon>
        <taxon>Cyanidiales</taxon>
        <taxon>Cyanidiaceae</taxon>
        <taxon>Cyanidium</taxon>
    </lineage>
</organism>
<dbReference type="InterPro" id="IPR036390">
    <property type="entry name" value="WH_DNA-bd_sf"/>
</dbReference>
<dbReference type="InterPro" id="IPR045135">
    <property type="entry name" value="Rpn7_N"/>
</dbReference>
<dbReference type="Proteomes" id="UP001301350">
    <property type="component" value="Unassembled WGS sequence"/>
</dbReference>
<name>A0AAV9IZK6_CYACA</name>
<dbReference type="Pfam" id="PF01399">
    <property type="entry name" value="PCI"/>
    <property type="match status" value="1"/>
</dbReference>
<dbReference type="EMBL" id="JANCYW010000013">
    <property type="protein sequence ID" value="KAK4537561.1"/>
    <property type="molecule type" value="Genomic_DNA"/>
</dbReference>
<evidence type="ECO:0000313" key="4">
    <source>
        <dbReference type="Proteomes" id="UP001301350"/>
    </source>
</evidence>
<keyword evidence="1" id="KW-0647">Proteasome</keyword>
<dbReference type="InterPro" id="IPR049549">
    <property type="entry name" value="RPN7_PSMD6_C"/>
</dbReference>
<dbReference type="InterPro" id="IPR000717">
    <property type="entry name" value="PCI_dom"/>
</dbReference>
<feature type="domain" description="PCI" evidence="2">
    <location>
        <begin position="195"/>
        <end position="363"/>
    </location>
</feature>
<dbReference type="PROSITE" id="PS50250">
    <property type="entry name" value="PCI"/>
    <property type="match status" value="1"/>
</dbReference>
<evidence type="ECO:0000259" key="2">
    <source>
        <dbReference type="PROSITE" id="PS50250"/>
    </source>
</evidence>
<dbReference type="GO" id="GO:0000502">
    <property type="term" value="C:proteasome complex"/>
    <property type="evidence" value="ECO:0007669"/>
    <property type="project" value="UniProtKB-KW"/>
</dbReference>
<gene>
    <name evidence="3" type="ORF">CDCA_CDCA13G3586</name>
</gene>
<dbReference type="AlphaFoldDB" id="A0AAV9IZK6"/>
<dbReference type="SMART" id="SM00088">
    <property type="entry name" value="PINT"/>
    <property type="match status" value="1"/>
</dbReference>
<sequence>MSETASAAEPQPDSVLQLADRLFQVGRGEAPVESLVAAVEHDGALPFWEASVAAGRVSAAVQSEVWETLSRDAIEQRNREERRALTEKIADARLHHGESEVREALVARSEYLARIGDVEQAVRSYEAALRATVGAGQRIDIYLAQIRLGLAMQDYRLVRRAMSLAREHIERGGDWERRNRFRVYEAVFVMTARRDLSGAADRLLDSLATFTATELMPLSRFIFYTVVCSLATKERPLLRDRVAKAPEVLQVILQYPPLATCLRGFVNCAYLDISRSLPGVLMLVRRDRLLHMHERYIAREIRVAAYAQYLVAYKSVTLASMAAAFGVGAEFLDEELSRFIAAERLHAKIDRVAGVIQTTRSDTRSARYHQIIRDGDALLNRIQKLSRVIDV</sequence>